<dbReference type="PROSITE" id="PS01224">
    <property type="entry name" value="ARGC"/>
    <property type="match status" value="1"/>
</dbReference>
<dbReference type="KEGG" id="apo:Arcpr_0269"/>
<dbReference type="PaxDb" id="572546-Arcpr_0269"/>
<evidence type="ECO:0000256" key="1">
    <source>
        <dbReference type="ARBA" id="ARBA00022571"/>
    </source>
</evidence>
<feature type="domain" description="Semialdehyde dehydrogenase NAD-binding" evidence="7">
    <location>
        <begin position="4"/>
        <end position="138"/>
    </location>
</feature>
<dbReference type="CDD" id="cd17895">
    <property type="entry name" value="AGPR_1_N"/>
    <property type="match status" value="1"/>
</dbReference>
<dbReference type="GO" id="GO:0003942">
    <property type="term" value="F:N-acetyl-gamma-glutamyl-phosphate reductase activity"/>
    <property type="evidence" value="ECO:0007669"/>
    <property type="project" value="UniProtKB-UniRule"/>
</dbReference>
<reference evidence="8 9" key="1">
    <citation type="journal article" date="2010" name="Stand. Genomic Sci.">
        <title>Complete genome sequence of Archaeoglobus profundus type strain (AV18).</title>
        <authorList>
            <person name="von Jan M."/>
            <person name="Lapidus A."/>
            <person name="Del Rio T.G."/>
            <person name="Copeland A."/>
            <person name="Tice H."/>
            <person name="Cheng J.F."/>
            <person name="Lucas S."/>
            <person name="Chen F."/>
            <person name="Nolan M."/>
            <person name="Goodwin L."/>
            <person name="Han C."/>
            <person name="Pitluck S."/>
            <person name="Liolios K."/>
            <person name="Ivanova N."/>
            <person name="Mavromatis K."/>
            <person name="Ovchinnikova G."/>
            <person name="Chertkov O."/>
            <person name="Pati A."/>
            <person name="Chen A."/>
            <person name="Palaniappan K."/>
            <person name="Land M."/>
            <person name="Hauser L."/>
            <person name="Chang Y.J."/>
            <person name="Jeffries C.D."/>
            <person name="Saunders E."/>
            <person name="Brettin T."/>
            <person name="Detter J.C."/>
            <person name="Chain P."/>
            <person name="Eichinger K."/>
            <person name="Huber H."/>
            <person name="Spring S."/>
            <person name="Rohde M."/>
            <person name="Goker M."/>
            <person name="Wirth R."/>
            <person name="Woyke T."/>
            <person name="Bristow J."/>
            <person name="Eisen J.A."/>
            <person name="Markowitz V."/>
            <person name="Hugenholtz P."/>
            <person name="Kyrpides N.C."/>
            <person name="Klenk H.P."/>
        </authorList>
    </citation>
    <scope>NUCLEOTIDE SEQUENCE [LARGE SCALE GENOMIC DNA]</scope>
    <source>
        <strain evidence="9">DSM 5631 / JCM 9629 / NBRC 100127 / Av18</strain>
    </source>
</reference>
<evidence type="ECO:0000256" key="5">
    <source>
        <dbReference type="HAMAP-Rule" id="MF_00150"/>
    </source>
</evidence>
<dbReference type="STRING" id="572546.Arcpr_0269"/>
<keyword evidence="3 5" id="KW-0521">NADP</keyword>
<dbReference type="GO" id="GO:0051287">
    <property type="term" value="F:NAD binding"/>
    <property type="evidence" value="ECO:0007669"/>
    <property type="project" value="InterPro"/>
</dbReference>
<evidence type="ECO:0000256" key="2">
    <source>
        <dbReference type="ARBA" id="ARBA00022605"/>
    </source>
</evidence>
<keyword evidence="5" id="KW-0963">Cytoplasm</keyword>
<dbReference type="UniPathway" id="UPA00068">
    <property type="reaction ID" value="UER00108"/>
</dbReference>
<dbReference type="Gene3D" id="3.30.360.10">
    <property type="entry name" value="Dihydrodipicolinate Reductase, domain 2"/>
    <property type="match status" value="1"/>
</dbReference>
<keyword evidence="9" id="KW-1185">Reference proteome</keyword>
<dbReference type="GO" id="GO:0070401">
    <property type="term" value="F:NADP+ binding"/>
    <property type="evidence" value="ECO:0007669"/>
    <property type="project" value="InterPro"/>
</dbReference>
<dbReference type="InterPro" id="IPR023013">
    <property type="entry name" value="AGPR_AS"/>
</dbReference>
<dbReference type="Pfam" id="PF01118">
    <property type="entry name" value="Semialdhyde_dh"/>
    <property type="match status" value="1"/>
</dbReference>
<dbReference type="EMBL" id="CP001857">
    <property type="protein sequence ID" value="ADB57339.1"/>
    <property type="molecule type" value="Genomic_DNA"/>
</dbReference>
<comment type="subcellular location">
    <subcellularLocation>
        <location evidence="5">Cytoplasm</location>
    </subcellularLocation>
</comment>
<evidence type="ECO:0000256" key="6">
    <source>
        <dbReference type="PROSITE-ProRule" id="PRU10010"/>
    </source>
</evidence>
<evidence type="ECO:0000313" key="8">
    <source>
        <dbReference type="EMBL" id="ADB57339.1"/>
    </source>
</evidence>
<accession>D2RGB4</accession>
<dbReference type="HAMAP" id="MF_00150">
    <property type="entry name" value="ArgC_type1"/>
    <property type="match status" value="1"/>
</dbReference>
<evidence type="ECO:0000256" key="4">
    <source>
        <dbReference type="ARBA" id="ARBA00023002"/>
    </source>
</evidence>
<evidence type="ECO:0000256" key="3">
    <source>
        <dbReference type="ARBA" id="ARBA00022857"/>
    </source>
</evidence>
<gene>
    <name evidence="5" type="primary">argC</name>
    <name evidence="8" type="ordered locus">Arcpr_0269</name>
</gene>
<comment type="catalytic activity">
    <reaction evidence="5">
        <text>N-acetyl-L-glutamate 5-semialdehyde + phosphate + NADP(+) = N-acetyl-L-glutamyl 5-phosphate + NADPH + H(+)</text>
        <dbReference type="Rhea" id="RHEA:21588"/>
        <dbReference type="ChEBI" id="CHEBI:15378"/>
        <dbReference type="ChEBI" id="CHEBI:29123"/>
        <dbReference type="ChEBI" id="CHEBI:43474"/>
        <dbReference type="ChEBI" id="CHEBI:57783"/>
        <dbReference type="ChEBI" id="CHEBI:57936"/>
        <dbReference type="ChEBI" id="CHEBI:58349"/>
        <dbReference type="EC" id="1.2.1.38"/>
    </reaction>
</comment>
<protein>
    <recommendedName>
        <fullName evidence="5">N-acetyl-gamma-glutamyl-phosphate reductase</fullName>
        <shortName evidence="5">AGPR</shortName>
        <ecNumber evidence="5">1.2.1.38</ecNumber>
    </recommendedName>
    <alternativeName>
        <fullName evidence="5">N-acetyl-glutamate semialdehyde dehydrogenase</fullName>
        <shortName evidence="5">NAGSA dehydrogenase</shortName>
    </alternativeName>
</protein>
<dbReference type="HOGENOM" id="CLU_006384_0_1_2"/>
<dbReference type="Gene3D" id="3.40.50.720">
    <property type="entry name" value="NAD(P)-binding Rossmann-like Domain"/>
    <property type="match status" value="1"/>
</dbReference>
<dbReference type="InterPro" id="IPR036291">
    <property type="entry name" value="NAD(P)-bd_dom_sf"/>
</dbReference>
<evidence type="ECO:0000313" key="9">
    <source>
        <dbReference type="Proteomes" id="UP000001901"/>
    </source>
</evidence>
<keyword evidence="4 5" id="KW-0560">Oxidoreductase</keyword>
<proteinExistence type="inferred from homology"/>
<comment type="function">
    <text evidence="5">Catalyzes the NADPH-dependent reduction of N-acetyl-5-glutamyl phosphate to yield N-acetyl-L-glutamate 5-semialdehyde.</text>
</comment>
<dbReference type="NCBIfam" id="TIGR01850">
    <property type="entry name" value="argC"/>
    <property type="match status" value="1"/>
</dbReference>
<dbReference type="Proteomes" id="UP000001901">
    <property type="component" value="Chromosome"/>
</dbReference>
<dbReference type="SMART" id="SM00859">
    <property type="entry name" value="Semialdhyde_dh"/>
    <property type="match status" value="1"/>
</dbReference>
<dbReference type="InterPro" id="IPR000534">
    <property type="entry name" value="Semialdehyde_DH_NAD-bd"/>
</dbReference>
<dbReference type="PANTHER" id="PTHR32338">
    <property type="entry name" value="N-ACETYL-GAMMA-GLUTAMYL-PHOSPHATE REDUCTASE, CHLOROPLASTIC-RELATED-RELATED"/>
    <property type="match status" value="1"/>
</dbReference>
<keyword evidence="1 5" id="KW-0055">Arginine biosynthesis</keyword>
<dbReference type="Pfam" id="PF22698">
    <property type="entry name" value="Semialdhyde_dhC_1"/>
    <property type="match status" value="1"/>
</dbReference>
<dbReference type="RefSeq" id="WP_012939675.1">
    <property type="nucleotide sequence ID" value="NC_013741.1"/>
</dbReference>
<feature type="active site" evidence="5 6">
    <location>
        <position position="146"/>
    </location>
</feature>
<dbReference type="InterPro" id="IPR000706">
    <property type="entry name" value="AGPR_type-1"/>
</dbReference>
<name>D2RGB4_ARCPA</name>
<evidence type="ECO:0000259" key="7">
    <source>
        <dbReference type="SMART" id="SM00859"/>
    </source>
</evidence>
<dbReference type="GeneID" id="8738921"/>
<dbReference type="SUPFAM" id="SSF55347">
    <property type="entry name" value="Glyceraldehyde-3-phosphate dehydrogenase-like, C-terminal domain"/>
    <property type="match status" value="1"/>
</dbReference>
<dbReference type="eggNOG" id="arCOG00495">
    <property type="taxonomic scope" value="Archaea"/>
</dbReference>
<organism evidence="8 9">
    <name type="scientific">Archaeoglobus profundus (strain DSM 5631 / JCM 9629 / NBRC 100127 / Av18)</name>
    <dbReference type="NCBI Taxonomy" id="572546"/>
    <lineage>
        <taxon>Archaea</taxon>
        <taxon>Methanobacteriati</taxon>
        <taxon>Methanobacteriota</taxon>
        <taxon>Archaeoglobi</taxon>
        <taxon>Archaeoglobales</taxon>
        <taxon>Archaeoglobaceae</taxon>
        <taxon>Archaeoglobus</taxon>
    </lineage>
</organism>
<comment type="pathway">
    <text evidence="5">Amino-acid biosynthesis; L-arginine biosynthesis; N(2)-acetyl-L-ornithine from L-glutamate: step 3/4.</text>
</comment>
<dbReference type="GO" id="GO:0005737">
    <property type="term" value="C:cytoplasm"/>
    <property type="evidence" value="ECO:0007669"/>
    <property type="project" value="UniProtKB-SubCell"/>
</dbReference>
<dbReference type="SUPFAM" id="SSF51735">
    <property type="entry name" value="NAD(P)-binding Rossmann-fold domains"/>
    <property type="match status" value="1"/>
</dbReference>
<dbReference type="AlphaFoldDB" id="D2RGB4"/>
<comment type="similarity">
    <text evidence="5">Belongs to the NAGSA dehydrogenase family. Type 1 subfamily.</text>
</comment>
<dbReference type="CDD" id="cd23934">
    <property type="entry name" value="AGPR_1_C"/>
    <property type="match status" value="1"/>
</dbReference>
<dbReference type="InterPro" id="IPR058924">
    <property type="entry name" value="AGPR_dimerisation_dom"/>
</dbReference>
<dbReference type="InterPro" id="IPR050085">
    <property type="entry name" value="AGPR"/>
</dbReference>
<dbReference type="EC" id="1.2.1.38" evidence="5"/>
<dbReference type="PANTHER" id="PTHR32338:SF10">
    <property type="entry name" value="N-ACETYL-GAMMA-GLUTAMYL-PHOSPHATE REDUCTASE, CHLOROPLASTIC-RELATED"/>
    <property type="match status" value="1"/>
</dbReference>
<keyword evidence="2 5" id="KW-0028">Amino-acid biosynthesis</keyword>
<sequence length="332" mass="37447">MTMKVGVIGGSGYTGGELLRLLYNHPKVEVSVVTSRKLAGKDVWKVHRHLKGFYDLKFVEPEMKYFEECDVAFTAVPHGEAMKYVPQLLEVGIKVVDLSADYRLPKDVYEKVYGLKHEGYVEAVYGLTELHRDEIAKANLVANPGCYPTGCILAVAPIAKYAERVVFDCKSGITGAGVKPTEFTHYPNLHESVVPYKVTNHRHYYEIVQELKPFNSEIAVSFTPQVFPGSRGILTTSHIFLKENLSLEEIVRIYEDFYRDCYFVRLQDEVRLSYVRGSNFCDIALFKGEDRIVAVSAIDNLVKGASGQAIQNMNVMMGWDEKLGLDFPPLFP</sequence>
<dbReference type="GO" id="GO:0006526">
    <property type="term" value="P:L-arginine biosynthetic process"/>
    <property type="evidence" value="ECO:0007669"/>
    <property type="project" value="UniProtKB-UniRule"/>
</dbReference>